<gene>
    <name evidence="2" type="ORF">Pyn_07932</name>
</gene>
<keyword evidence="3" id="KW-1185">Reference proteome</keyword>
<feature type="signal peptide" evidence="1">
    <location>
        <begin position="1"/>
        <end position="15"/>
    </location>
</feature>
<accession>A0A314Z1A3</accession>
<dbReference type="EMBL" id="PJQY01000275">
    <property type="protein sequence ID" value="PQQ14055.1"/>
    <property type="molecule type" value="Genomic_DNA"/>
</dbReference>
<reference evidence="2 3" key="1">
    <citation type="submission" date="2018-02" db="EMBL/GenBank/DDBJ databases">
        <title>Draft genome of wild Prunus yedoensis var. nudiflora.</title>
        <authorList>
            <person name="Baek S."/>
            <person name="Kim J.-H."/>
            <person name="Choi K."/>
            <person name="Kim G.-B."/>
            <person name="Cho A."/>
            <person name="Jang H."/>
            <person name="Shin C.-H."/>
            <person name="Yu H.-J."/>
            <person name="Mun J.-H."/>
        </authorList>
    </citation>
    <scope>NUCLEOTIDE SEQUENCE [LARGE SCALE GENOMIC DNA]</scope>
    <source>
        <strain evidence="3">cv. Jeju island</strain>
        <tissue evidence="2">Leaf</tissue>
    </source>
</reference>
<evidence type="ECO:0000256" key="1">
    <source>
        <dbReference type="SAM" id="SignalP"/>
    </source>
</evidence>
<feature type="chain" id="PRO_5016322158" description="Late embryogenesis abundant protein LEA-2 subgroup domain-containing protein" evidence="1">
    <location>
        <begin position="16"/>
        <end position="179"/>
    </location>
</feature>
<dbReference type="InterPro" id="IPR055276">
    <property type="entry name" value="NHL41-like"/>
</dbReference>
<dbReference type="OrthoDB" id="777193at2759"/>
<dbReference type="PANTHER" id="PTHR48436">
    <property type="entry name" value="2, PUTATIVE-RELATED"/>
    <property type="match status" value="1"/>
</dbReference>
<keyword evidence="1" id="KW-0732">Signal</keyword>
<dbReference type="Proteomes" id="UP000250321">
    <property type="component" value="Unassembled WGS sequence"/>
</dbReference>
<dbReference type="STRING" id="2094558.A0A314Z1A3"/>
<protein>
    <recommendedName>
        <fullName evidence="4">Late embryogenesis abundant protein LEA-2 subgroup domain-containing protein</fullName>
    </recommendedName>
</protein>
<proteinExistence type="predicted"/>
<evidence type="ECO:0008006" key="4">
    <source>
        <dbReference type="Google" id="ProtNLM"/>
    </source>
</evidence>
<dbReference type="PANTHER" id="PTHR48436:SF1">
    <property type="entry name" value="2, PUTATIVE-RELATED"/>
    <property type="match status" value="1"/>
</dbReference>
<comment type="caution">
    <text evidence="2">The sequence shown here is derived from an EMBL/GenBank/DDBJ whole genome shotgun (WGS) entry which is preliminary data.</text>
</comment>
<name>A0A314Z1A3_PRUYE</name>
<evidence type="ECO:0000313" key="2">
    <source>
        <dbReference type="EMBL" id="PQQ14055.1"/>
    </source>
</evidence>
<dbReference type="AlphaFoldDB" id="A0A314Z1A3"/>
<evidence type="ECO:0000313" key="3">
    <source>
        <dbReference type="Proteomes" id="UP000250321"/>
    </source>
</evidence>
<organism evidence="2 3">
    <name type="scientific">Prunus yedoensis var. nudiflora</name>
    <dbReference type="NCBI Taxonomy" id="2094558"/>
    <lineage>
        <taxon>Eukaryota</taxon>
        <taxon>Viridiplantae</taxon>
        <taxon>Streptophyta</taxon>
        <taxon>Embryophyta</taxon>
        <taxon>Tracheophyta</taxon>
        <taxon>Spermatophyta</taxon>
        <taxon>Magnoliopsida</taxon>
        <taxon>eudicotyledons</taxon>
        <taxon>Gunneridae</taxon>
        <taxon>Pentapetalae</taxon>
        <taxon>rosids</taxon>
        <taxon>fabids</taxon>
        <taxon>Rosales</taxon>
        <taxon>Rosaceae</taxon>
        <taxon>Amygdaloideae</taxon>
        <taxon>Amygdaleae</taxon>
        <taxon>Prunus</taxon>
    </lineage>
</organism>
<sequence length="179" mass="19251">MLSLCVALLVFYIATKPPPPKVSIKMAGIGEFGLGEGVDGSGVTTKILTCNCSINLIIDNKSKIFGLHIHPPTIQMRFGRLPFALSHGPKLYAAESGSSKFKLYVGTRNKPMYGAGRSMQDMLESGKGLPLVLRVSLHSSFMSFGALLSLNSTTKLNACLSFIEHMIKSIALRHTIAPA</sequence>